<feature type="compositionally biased region" description="Basic residues" evidence="2">
    <location>
        <begin position="19"/>
        <end position="32"/>
    </location>
</feature>
<gene>
    <name evidence="3" type="ORF">H0E87_020130</name>
</gene>
<keyword evidence="4" id="KW-1185">Reference proteome</keyword>
<feature type="region of interest" description="Disordered" evidence="2">
    <location>
        <begin position="19"/>
        <end position="79"/>
    </location>
</feature>
<name>A0A8T2XMC0_POPDE</name>
<accession>A0A8T2XMC0</accession>
<feature type="coiled-coil region" evidence="1">
    <location>
        <begin position="263"/>
        <end position="339"/>
    </location>
</feature>
<sequence length="674" mass="76377">MNLFKMATRAEILASSCRRRRNTTVSDHRKHGTTPATPFLHWKLIQDGNKSRHSAVSSSGGRGGAGAGKRGGGVSCSGSGNSVSARKLAAGLWRLRLAGGGGGGGGDKGLNLRKGKTDELGLELNTVFPSHQISSEYGAEKMNLLRTPEFVSNSNHGILCKIESPSLYTKHNMEGATKWDPRYSGICTDIFCFYSHPKLLENHVAMVPAFAVHTELVQARLRIHELEANCQFSKKKIKHLPKKLGEERTSSQSSEPQKIRAVIDVLDNQLSRERKKRQKLEILNSKLINELANVKSSAKQFKKDYEEQKRARKIMEKVCNELANKVAEDKAEVETFKTESIKIQEEMEEERKMLQVAEVWREERVQMKLIDAKLALEDKYFQMNKLIADLETFLRSRIATLDVMELRTAHSIRQAAKLVDVKEIKEFSYTPPKSSDIYSIYQELEQIEANEREIEECNKSSPASNASKLQFASSDFNEHYYHSLQQGPIIIDDNCHLEEDARGHHAVNHEDQGSSYSHDENHLSVNKLTQSKNDWQVARECDENAPRNSPDTQSSDVYVVPEESMCKASAISKLSRSGQYNNKCSEITADDSDGMVLSENISNKETYPRRKSWEDRLRHQDSVEQWSSPELMNPHVTHGIRERIKRPRATQKNSLKAKLLEARMESQKTRLRKT</sequence>
<reference evidence="3" key="1">
    <citation type="journal article" date="2021" name="J. Hered.">
        <title>Genome Assembly of Salicaceae Populus deltoides (Eastern Cottonwood) I-69 Based on Nanopore Sequencing and Hi-C Technologies.</title>
        <authorList>
            <person name="Bai S."/>
            <person name="Wu H."/>
            <person name="Zhang J."/>
            <person name="Pan Z."/>
            <person name="Zhao W."/>
            <person name="Li Z."/>
            <person name="Tong C."/>
        </authorList>
    </citation>
    <scope>NUCLEOTIDE SEQUENCE</scope>
    <source>
        <tissue evidence="3">Leaf</tissue>
    </source>
</reference>
<feature type="compositionally biased region" description="Gly residues" evidence="2">
    <location>
        <begin position="60"/>
        <end position="75"/>
    </location>
</feature>
<evidence type="ECO:0000313" key="3">
    <source>
        <dbReference type="EMBL" id="KAH8493301.1"/>
    </source>
</evidence>
<dbReference type="InterPro" id="IPR043424">
    <property type="entry name" value="BLT-like"/>
</dbReference>
<dbReference type="Proteomes" id="UP000807159">
    <property type="component" value="Chromosome 11"/>
</dbReference>
<keyword evidence="1" id="KW-0175">Coiled coil</keyword>
<evidence type="ECO:0000256" key="2">
    <source>
        <dbReference type="SAM" id="MobiDB-lite"/>
    </source>
</evidence>
<dbReference type="PANTHER" id="PTHR31071">
    <property type="entry name" value="GB|AAF24581.1"/>
    <property type="match status" value="1"/>
</dbReference>
<evidence type="ECO:0000313" key="4">
    <source>
        <dbReference type="Proteomes" id="UP000807159"/>
    </source>
</evidence>
<comment type="caution">
    <text evidence="3">The sequence shown here is derived from an EMBL/GenBank/DDBJ whole genome shotgun (WGS) entry which is preliminary data.</text>
</comment>
<evidence type="ECO:0000256" key="1">
    <source>
        <dbReference type="SAM" id="Coils"/>
    </source>
</evidence>
<organism evidence="3 4">
    <name type="scientific">Populus deltoides</name>
    <name type="common">Eastern poplar</name>
    <name type="synonym">Eastern cottonwood</name>
    <dbReference type="NCBI Taxonomy" id="3696"/>
    <lineage>
        <taxon>Eukaryota</taxon>
        <taxon>Viridiplantae</taxon>
        <taxon>Streptophyta</taxon>
        <taxon>Embryophyta</taxon>
        <taxon>Tracheophyta</taxon>
        <taxon>Spermatophyta</taxon>
        <taxon>Magnoliopsida</taxon>
        <taxon>eudicotyledons</taxon>
        <taxon>Gunneridae</taxon>
        <taxon>Pentapetalae</taxon>
        <taxon>rosids</taxon>
        <taxon>fabids</taxon>
        <taxon>Malpighiales</taxon>
        <taxon>Salicaceae</taxon>
        <taxon>Saliceae</taxon>
        <taxon>Populus</taxon>
    </lineage>
</organism>
<dbReference type="PANTHER" id="PTHR31071:SF2">
    <property type="entry name" value="ACTIN CYTOSKELETON-REGULATORY COMPLEX PAN-LIKE PROTEIN"/>
    <property type="match status" value="1"/>
</dbReference>
<dbReference type="AlphaFoldDB" id="A0A8T2XMC0"/>
<proteinExistence type="predicted"/>
<protein>
    <submittedName>
        <fullName evidence="3">Uncharacterized protein</fullName>
    </submittedName>
</protein>
<dbReference type="EMBL" id="JACEGQ020000011">
    <property type="protein sequence ID" value="KAH8493301.1"/>
    <property type="molecule type" value="Genomic_DNA"/>
</dbReference>